<dbReference type="GeneID" id="79315992"/>
<feature type="region of interest" description="Disordered" evidence="2">
    <location>
        <begin position="207"/>
        <end position="234"/>
    </location>
</feature>
<dbReference type="InterPro" id="IPR038482">
    <property type="entry name" value="Tp34-type_sf"/>
</dbReference>
<feature type="domain" description="DUF7350" evidence="3">
    <location>
        <begin position="228"/>
        <end position="352"/>
    </location>
</feature>
<dbReference type="InterPro" id="IPR018470">
    <property type="entry name" value="Metal-bd_Tp34-typ"/>
</dbReference>
<protein>
    <submittedName>
        <fullName evidence="4">Iron transporter</fullName>
    </submittedName>
</protein>
<dbReference type="InterPro" id="IPR055774">
    <property type="entry name" value="DUF7350"/>
</dbReference>
<organism evidence="4 5">
    <name type="scientific">Halomarina halobia</name>
    <dbReference type="NCBI Taxonomy" id="3033386"/>
    <lineage>
        <taxon>Archaea</taxon>
        <taxon>Methanobacteriati</taxon>
        <taxon>Methanobacteriota</taxon>
        <taxon>Stenosarchaea group</taxon>
        <taxon>Halobacteria</taxon>
        <taxon>Halobacteriales</taxon>
        <taxon>Natronomonadaceae</taxon>
        <taxon>Halomarina</taxon>
    </lineage>
</organism>
<comment type="caution">
    <text evidence="4">The sequence shown here is derived from an EMBL/GenBank/DDBJ whole genome shotgun (WGS) entry which is preliminary data.</text>
</comment>
<dbReference type="Proteomes" id="UP001596547">
    <property type="component" value="Unassembled WGS sequence"/>
</dbReference>
<accession>A0ABD6A9Q8</accession>
<dbReference type="EMBL" id="JBHTBF010000002">
    <property type="protein sequence ID" value="MFC7317339.1"/>
    <property type="molecule type" value="Genomic_DNA"/>
</dbReference>
<evidence type="ECO:0000313" key="5">
    <source>
        <dbReference type="Proteomes" id="UP001596547"/>
    </source>
</evidence>
<dbReference type="Gene3D" id="2.60.40.2480">
    <property type="entry name" value="Periplasmic metal-binding protein Tp34-type"/>
    <property type="match status" value="1"/>
</dbReference>
<gene>
    <name evidence="4" type="ORF">ACFQPE_11155</name>
</gene>
<proteinExistence type="predicted"/>
<evidence type="ECO:0000256" key="1">
    <source>
        <dbReference type="ARBA" id="ARBA00022729"/>
    </source>
</evidence>
<dbReference type="Pfam" id="PF24041">
    <property type="entry name" value="DUF7350"/>
    <property type="match status" value="1"/>
</dbReference>
<name>A0ABD6A9Q8_9EURY</name>
<dbReference type="PROSITE" id="PS51257">
    <property type="entry name" value="PROKAR_LIPOPROTEIN"/>
    <property type="match status" value="1"/>
</dbReference>
<evidence type="ECO:0000256" key="2">
    <source>
        <dbReference type="SAM" id="MobiDB-lite"/>
    </source>
</evidence>
<evidence type="ECO:0000313" key="4">
    <source>
        <dbReference type="EMBL" id="MFC7317339.1"/>
    </source>
</evidence>
<keyword evidence="5" id="KW-1185">Reference proteome</keyword>
<sequence length="354" mass="37801">MDRRAFLRATGGLAGAAALAGCVGSGLLDSSRVPPVLDDRPDAVYLPTHREGMGMLGTGKTDDLAVLLGYSYPHRFWNVNGTEVERTPVSGDVHLMATVWDRETAVVVPGADLSFEIVRDGEAVAGPEVLYPMLSQSMGVHYGDNVALAGDGEYAATVRIGALDTRRTGAFRDRFDEQATVSIDFEYERAARDDLRLVRYGNEAGERRAMRPTSMDALAPSTAPERADLPGSPGGRAEAGDAIYVVTALDAPPAGLAGDGGGRYLAVSARTRYNRFVLPAMGLRGTLSRGDETVFEGDLVRTLDPKLNYHYGTVVPDVQQGDSLALSATVPPQVARHEGYETAFFDPPDAEVVL</sequence>
<dbReference type="RefSeq" id="WP_276303413.1">
    <property type="nucleotide sequence ID" value="NZ_CP119992.1"/>
</dbReference>
<dbReference type="AlphaFoldDB" id="A0ABD6A9Q8"/>
<dbReference type="Pfam" id="PF10634">
    <property type="entry name" value="Iron_transport"/>
    <property type="match status" value="1"/>
</dbReference>
<keyword evidence="1" id="KW-0732">Signal</keyword>
<evidence type="ECO:0000259" key="3">
    <source>
        <dbReference type="Pfam" id="PF24041"/>
    </source>
</evidence>
<reference evidence="4 5" key="1">
    <citation type="journal article" date="2019" name="Int. J. Syst. Evol. Microbiol.">
        <title>The Global Catalogue of Microorganisms (GCM) 10K type strain sequencing project: providing services to taxonomists for standard genome sequencing and annotation.</title>
        <authorList>
            <consortium name="The Broad Institute Genomics Platform"/>
            <consortium name="The Broad Institute Genome Sequencing Center for Infectious Disease"/>
            <person name="Wu L."/>
            <person name="Ma J."/>
        </authorList>
    </citation>
    <scope>NUCLEOTIDE SEQUENCE [LARGE SCALE GENOMIC DNA]</scope>
    <source>
        <strain evidence="4 5">PSR21</strain>
    </source>
</reference>